<sequence length="279" mass="31851">MQTIHIYSGLPWWALIPFTTVSLRLLWTLPLAIMQRKRVQKQSELRPIINAMGPILRLKLAAKAQSSKARELNAIDGGVKSQAASLTYEQIMLLSAKERRSRQKQLFRENNCQVYKNFFLPALQVPLWVAMSATFRDLSGWNDLSGQKLDTTLTNEGLWWFSDLTVADPLSIMPIVLGFLALTNIEWNFKTFQLQNTSIKRSKRITAFDSMINISRLSTTFLMAIATQAPAALALYWISSNAFSTIQNIFLDYYLPIKYTPQDRKGEVLANDHAKPLYE</sequence>
<dbReference type="GO" id="GO:0005743">
    <property type="term" value="C:mitochondrial inner membrane"/>
    <property type="evidence" value="ECO:0007669"/>
    <property type="project" value="TreeGrafter"/>
</dbReference>
<evidence type="ECO:0000256" key="5">
    <source>
        <dbReference type="ARBA" id="ARBA00023136"/>
    </source>
</evidence>
<accession>A0A9P8TJ18</accession>
<keyword evidence="3 6" id="KW-0812">Transmembrane</keyword>
<evidence type="ECO:0000313" key="10">
    <source>
        <dbReference type="Proteomes" id="UP000769528"/>
    </source>
</evidence>
<dbReference type="AlphaFoldDB" id="A0A9P8TJ18"/>
<evidence type="ECO:0000256" key="7">
    <source>
        <dbReference type="SAM" id="Phobius"/>
    </source>
</evidence>
<feature type="transmembrane region" description="Helical" evidence="7">
    <location>
        <begin position="12"/>
        <end position="33"/>
    </location>
</feature>
<dbReference type="PANTHER" id="PTHR12428:SF65">
    <property type="entry name" value="CYTOCHROME C OXIDASE ASSEMBLY PROTEIN COX18, MITOCHONDRIAL"/>
    <property type="match status" value="1"/>
</dbReference>
<evidence type="ECO:0000256" key="2">
    <source>
        <dbReference type="ARBA" id="ARBA00009877"/>
    </source>
</evidence>
<reference evidence="9" key="1">
    <citation type="journal article" date="2021" name="Open Biol.">
        <title>Shared evolutionary footprints suggest mitochondrial oxidative damage underlies multiple complex I losses in fungi.</title>
        <authorList>
            <person name="Schikora-Tamarit M.A."/>
            <person name="Marcet-Houben M."/>
            <person name="Nosek J."/>
            <person name="Gabaldon T."/>
        </authorList>
    </citation>
    <scope>NUCLEOTIDE SEQUENCE</scope>
    <source>
        <strain evidence="9">CBS6341</strain>
    </source>
</reference>
<evidence type="ECO:0000259" key="8">
    <source>
        <dbReference type="Pfam" id="PF02096"/>
    </source>
</evidence>
<dbReference type="InterPro" id="IPR001708">
    <property type="entry name" value="YidC/ALB3/OXA1/COX18"/>
</dbReference>
<reference evidence="9" key="2">
    <citation type="submission" date="2021-01" db="EMBL/GenBank/DDBJ databases">
        <authorList>
            <person name="Schikora-Tamarit M.A."/>
        </authorList>
    </citation>
    <scope>NUCLEOTIDE SEQUENCE</scope>
    <source>
        <strain evidence="9">CBS6341</strain>
    </source>
</reference>
<feature type="transmembrane region" description="Helical" evidence="7">
    <location>
        <begin position="114"/>
        <end position="135"/>
    </location>
</feature>
<dbReference type="GO" id="GO:0032979">
    <property type="term" value="P:protein insertion into mitochondrial inner membrane from matrix"/>
    <property type="evidence" value="ECO:0007669"/>
    <property type="project" value="TreeGrafter"/>
</dbReference>
<name>A0A9P8TJ18_9ASCO</name>
<evidence type="ECO:0000256" key="1">
    <source>
        <dbReference type="ARBA" id="ARBA00004141"/>
    </source>
</evidence>
<gene>
    <name evidence="9" type="ORF">WICMUC_000305</name>
</gene>
<dbReference type="OrthoDB" id="2148490at2759"/>
<keyword evidence="10" id="KW-1185">Reference proteome</keyword>
<comment type="similarity">
    <text evidence="2 6">Belongs to the OXA1/ALB3/YidC family.</text>
</comment>
<dbReference type="GO" id="GO:0032977">
    <property type="term" value="F:membrane insertase activity"/>
    <property type="evidence" value="ECO:0007669"/>
    <property type="project" value="InterPro"/>
</dbReference>
<dbReference type="Proteomes" id="UP000769528">
    <property type="component" value="Unassembled WGS sequence"/>
</dbReference>
<evidence type="ECO:0000256" key="6">
    <source>
        <dbReference type="RuleBase" id="RU003945"/>
    </source>
</evidence>
<dbReference type="EMBL" id="JAEUBF010000111">
    <property type="protein sequence ID" value="KAH3680465.1"/>
    <property type="molecule type" value="Genomic_DNA"/>
</dbReference>
<feature type="transmembrane region" description="Helical" evidence="7">
    <location>
        <begin position="170"/>
        <end position="189"/>
    </location>
</feature>
<dbReference type="Pfam" id="PF02096">
    <property type="entry name" value="60KD_IMP"/>
    <property type="match status" value="1"/>
</dbReference>
<comment type="caution">
    <text evidence="9">The sequence shown here is derived from an EMBL/GenBank/DDBJ whole genome shotgun (WGS) entry which is preliminary data.</text>
</comment>
<keyword evidence="4 7" id="KW-1133">Transmembrane helix</keyword>
<dbReference type="PANTHER" id="PTHR12428">
    <property type="entry name" value="OXA1"/>
    <property type="match status" value="1"/>
</dbReference>
<feature type="domain" description="Membrane insertase YidC/Oxa/ALB C-terminal" evidence="8">
    <location>
        <begin position="99"/>
        <end position="251"/>
    </location>
</feature>
<keyword evidence="5 7" id="KW-0472">Membrane</keyword>
<proteinExistence type="inferred from homology"/>
<comment type="subcellular location">
    <subcellularLocation>
        <location evidence="1 6">Membrane</location>
        <topology evidence="1 6">Multi-pass membrane protein</topology>
    </subcellularLocation>
</comment>
<dbReference type="CDD" id="cd20069">
    <property type="entry name" value="5TM_Oxa1-like"/>
    <property type="match status" value="1"/>
</dbReference>
<protein>
    <recommendedName>
        <fullName evidence="8">Membrane insertase YidC/Oxa/ALB C-terminal domain-containing protein</fullName>
    </recommendedName>
</protein>
<organism evidence="9 10">
    <name type="scientific">Wickerhamomyces mucosus</name>
    <dbReference type="NCBI Taxonomy" id="1378264"/>
    <lineage>
        <taxon>Eukaryota</taxon>
        <taxon>Fungi</taxon>
        <taxon>Dikarya</taxon>
        <taxon>Ascomycota</taxon>
        <taxon>Saccharomycotina</taxon>
        <taxon>Saccharomycetes</taxon>
        <taxon>Phaffomycetales</taxon>
        <taxon>Wickerhamomycetaceae</taxon>
        <taxon>Wickerhamomyces</taxon>
    </lineage>
</organism>
<dbReference type="InterPro" id="IPR028055">
    <property type="entry name" value="YidC/Oxa/ALB_C"/>
</dbReference>
<evidence type="ECO:0000256" key="4">
    <source>
        <dbReference type="ARBA" id="ARBA00022989"/>
    </source>
</evidence>
<evidence type="ECO:0000256" key="3">
    <source>
        <dbReference type="ARBA" id="ARBA00022692"/>
    </source>
</evidence>
<evidence type="ECO:0000313" key="9">
    <source>
        <dbReference type="EMBL" id="KAH3680465.1"/>
    </source>
</evidence>
<dbReference type="GO" id="GO:0033617">
    <property type="term" value="P:mitochondrial respiratory chain complex IV assembly"/>
    <property type="evidence" value="ECO:0007669"/>
    <property type="project" value="TreeGrafter"/>
</dbReference>
<feature type="transmembrane region" description="Helical" evidence="7">
    <location>
        <begin position="210"/>
        <end position="229"/>
    </location>
</feature>